<proteinExistence type="predicted"/>
<protein>
    <recommendedName>
        <fullName evidence="4">WG repeat-containing protein</fullName>
    </recommendedName>
</protein>
<dbReference type="EMBL" id="LVJE01000005">
    <property type="protein sequence ID" value="OAB30372.1"/>
    <property type="molecule type" value="Genomic_DNA"/>
</dbReference>
<evidence type="ECO:0000256" key="1">
    <source>
        <dbReference type="SAM" id="SignalP"/>
    </source>
</evidence>
<organism evidence="2 3">
    <name type="scientific">Flavobacterium fryxellicola</name>
    <dbReference type="NCBI Taxonomy" id="249352"/>
    <lineage>
        <taxon>Bacteria</taxon>
        <taxon>Pseudomonadati</taxon>
        <taxon>Bacteroidota</taxon>
        <taxon>Flavobacteriia</taxon>
        <taxon>Flavobacteriales</taxon>
        <taxon>Flavobacteriaceae</taxon>
        <taxon>Flavobacterium</taxon>
    </lineage>
</organism>
<keyword evidence="3" id="KW-1185">Reference proteome</keyword>
<evidence type="ECO:0000313" key="3">
    <source>
        <dbReference type="Proteomes" id="UP000077164"/>
    </source>
</evidence>
<dbReference type="AlphaFoldDB" id="A0A167ZEQ9"/>
<comment type="caution">
    <text evidence="2">The sequence shown here is derived from an EMBL/GenBank/DDBJ whole genome shotgun (WGS) entry which is preliminary data.</text>
</comment>
<keyword evidence="1" id="KW-0732">Signal</keyword>
<dbReference type="Proteomes" id="UP000077164">
    <property type="component" value="Unassembled WGS sequence"/>
</dbReference>
<evidence type="ECO:0008006" key="4">
    <source>
        <dbReference type="Google" id="ProtNLM"/>
    </source>
</evidence>
<name>A0A167ZEQ9_9FLAO</name>
<dbReference type="OrthoDB" id="1419830at2"/>
<accession>A0A167ZEQ9</accession>
<reference evidence="2 3" key="1">
    <citation type="submission" date="2016-03" db="EMBL/GenBank/DDBJ databases">
        <title>Draft genome sequence of Flavobacterium fryxellicola DSM 16209.</title>
        <authorList>
            <person name="Shin S.-K."/>
            <person name="Yi H."/>
        </authorList>
    </citation>
    <scope>NUCLEOTIDE SEQUENCE [LARGE SCALE GENOMIC DNA]</scope>
    <source>
        <strain evidence="2 3">DSM 16209</strain>
    </source>
</reference>
<feature type="signal peptide" evidence="1">
    <location>
        <begin position="1"/>
        <end position="20"/>
    </location>
</feature>
<gene>
    <name evidence="2" type="ORF">FBFR_02305</name>
</gene>
<feature type="chain" id="PRO_5007894956" description="WG repeat-containing protein" evidence="1">
    <location>
        <begin position="21"/>
        <end position="221"/>
    </location>
</feature>
<sequence length="221" mass="25679">MKTKRLILSLIILISISANSQFKRRAYNSRELNVSIKNEIGAEVYMQGEEDYQDAIKIIDCPEFKINFVKFPYNVGDVLPYFKNRKNYDLYFSPNQKDYLDSGTIGIAFDKEKNIYVPYIDSFNGFLTKDHKGKLTVENIIYTNSNCKDCFKKVFIYNGKAGNIVKFSYREFINDMARPAFTQELQYDLNDGKIVGFKGMQIEILNISNIEIEYIVLSSFN</sequence>
<evidence type="ECO:0000313" key="2">
    <source>
        <dbReference type="EMBL" id="OAB30372.1"/>
    </source>
</evidence>
<dbReference type="RefSeq" id="WP_066076479.1">
    <property type="nucleotide sequence ID" value="NZ_FRDK01000010.1"/>
</dbReference>